<dbReference type="EMBL" id="QICL01000036">
    <property type="protein sequence ID" value="PXV59400.1"/>
    <property type="molecule type" value="Genomic_DNA"/>
</dbReference>
<evidence type="ECO:0000259" key="2">
    <source>
        <dbReference type="Pfam" id="PF10088"/>
    </source>
</evidence>
<dbReference type="Pfam" id="PF10088">
    <property type="entry name" value="DUF2326"/>
    <property type="match status" value="1"/>
</dbReference>
<organism evidence="3 4">
    <name type="scientific">Dysgonomonas alginatilytica</name>
    <dbReference type="NCBI Taxonomy" id="1605892"/>
    <lineage>
        <taxon>Bacteria</taxon>
        <taxon>Pseudomonadati</taxon>
        <taxon>Bacteroidota</taxon>
        <taxon>Bacteroidia</taxon>
        <taxon>Bacteroidales</taxon>
        <taxon>Dysgonomonadaceae</taxon>
        <taxon>Dysgonomonas</taxon>
    </lineage>
</organism>
<evidence type="ECO:0000313" key="3">
    <source>
        <dbReference type="EMBL" id="PXV59400.1"/>
    </source>
</evidence>
<dbReference type="AlphaFoldDB" id="A0A2V3PIF5"/>
<evidence type="ECO:0000313" key="4">
    <source>
        <dbReference type="Proteomes" id="UP000247973"/>
    </source>
</evidence>
<dbReference type="Proteomes" id="UP000247973">
    <property type="component" value="Unassembled WGS sequence"/>
</dbReference>
<dbReference type="RefSeq" id="WP_110312328.1">
    <property type="nucleotide sequence ID" value="NZ_QICL01000036.1"/>
</dbReference>
<reference evidence="3 4" key="1">
    <citation type="submission" date="2018-03" db="EMBL/GenBank/DDBJ databases">
        <title>Genomic Encyclopedia of Archaeal and Bacterial Type Strains, Phase II (KMG-II): from individual species to whole genera.</title>
        <authorList>
            <person name="Goeker M."/>
        </authorList>
    </citation>
    <scope>NUCLEOTIDE SEQUENCE [LARGE SCALE GENOMIC DNA]</scope>
    <source>
        <strain evidence="3 4">DSM 100214</strain>
    </source>
</reference>
<feature type="domain" description="DUF2326" evidence="2">
    <location>
        <begin position="445"/>
        <end position="586"/>
    </location>
</feature>
<feature type="coiled-coil region" evidence="1">
    <location>
        <begin position="393"/>
        <end position="420"/>
    </location>
</feature>
<dbReference type="OrthoDB" id="5140926at2"/>
<dbReference type="InterPro" id="IPR027417">
    <property type="entry name" value="P-loop_NTPase"/>
</dbReference>
<protein>
    <submittedName>
        <fullName evidence="3">Uncharacterized protein YydD (DUF2326 family)</fullName>
    </submittedName>
</protein>
<keyword evidence="4" id="KW-1185">Reference proteome</keyword>
<sequence length="590" mass="69295">MFLLKLYSEPHGLFDEVEFVNGINFVYGKKDSNNPKESINSIGKSTFLDLLDFCLLASYQKSHNPRLFAAKDILSGYDIVLEFRIDDIRYIIKRCVDDIKRVKFGTVGNIEVYDIDVLKKHLGQLIFNQDDYSGKFFPKWYRSLINFYLKIQKFKKDQFNDPIKYMKDVNEVETNIYQLYLLGLNNTLSYKNFDVRSHLNKLKPAIKQIEKLLEEKYDLPSLAETNKNINKLKYEIKKLENAIDSFKLKDEYEDVENEANKLTQTIKDKWFQNFADKKKVDAYEESYTIPESISVTKINNIYTELSQEFASTVKQVLKEAIDFRKKLSQNRKRFLEKEIAELKENIKEREKEIFEIEKKRAKLFRFLSAQEAIKDLTDAFSIVTDKKSQLSELESNTKILNDLQTEKNQVEAELKTIENDTFEYVKSLNKEIENLYELFTDVYNEIYINLKNESGFSIDYNKRKDKLVDISISMPDMYGKGKNIGRTLVYDIFVLLNSYRFTNNFPHFLVHDGIFDGVDKAHFIAVYEYIQKLVNSGKEIQYITTINEEGTLSDKFGNSDKVTPERIEQEAILVLSPKNKLFSTDFKNIE</sequence>
<accession>A0A2V3PIF5</accession>
<comment type="caution">
    <text evidence="3">The sequence shown here is derived from an EMBL/GenBank/DDBJ whole genome shotgun (WGS) entry which is preliminary data.</text>
</comment>
<proteinExistence type="predicted"/>
<dbReference type="InterPro" id="IPR018760">
    <property type="entry name" value="DUF2326"/>
</dbReference>
<evidence type="ECO:0000256" key="1">
    <source>
        <dbReference type="SAM" id="Coils"/>
    </source>
</evidence>
<keyword evidence="1" id="KW-0175">Coiled coil</keyword>
<feature type="coiled-coil region" evidence="1">
    <location>
        <begin position="222"/>
        <end position="265"/>
    </location>
</feature>
<dbReference type="Gene3D" id="3.40.50.300">
    <property type="entry name" value="P-loop containing nucleotide triphosphate hydrolases"/>
    <property type="match status" value="1"/>
</dbReference>
<name>A0A2V3PIF5_9BACT</name>
<feature type="coiled-coil region" evidence="1">
    <location>
        <begin position="325"/>
        <end position="359"/>
    </location>
</feature>
<gene>
    <name evidence="3" type="ORF">CLV62_13621</name>
</gene>